<keyword evidence="4 5" id="KW-0732">Signal</keyword>
<comment type="caution">
    <text evidence="6">The sequence shown here is derived from an EMBL/GenBank/DDBJ whole genome shotgun (WGS) entry which is preliminary data.</text>
</comment>
<comment type="subcellular location">
    <subcellularLocation>
        <location evidence="1">Secreted</location>
    </subcellularLocation>
</comment>
<feature type="chain" id="PRO_5016436155" description="Interleukin-17A/F-1" evidence="5">
    <location>
        <begin position="34"/>
        <end position="150"/>
    </location>
</feature>
<proteinExistence type="inferred from homology"/>
<organism evidence="6 7">
    <name type="scientific">Gambusia affinis</name>
    <name type="common">Western mosquitofish</name>
    <name type="synonym">Heterandria affinis</name>
    <dbReference type="NCBI Taxonomy" id="33528"/>
    <lineage>
        <taxon>Eukaryota</taxon>
        <taxon>Metazoa</taxon>
        <taxon>Chordata</taxon>
        <taxon>Craniata</taxon>
        <taxon>Vertebrata</taxon>
        <taxon>Euteleostomi</taxon>
        <taxon>Actinopterygii</taxon>
        <taxon>Neopterygii</taxon>
        <taxon>Teleostei</taxon>
        <taxon>Neoteleostei</taxon>
        <taxon>Acanthomorphata</taxon>
        <taxon>Ovalentaria</taxon>
        <taxon>Atherinomorphae</taxon>
        <taxon>Cyprinodontiformes</taxon>
        <taxon>Poeciliidae</taxon>
        <taxon>Poeciliinae</taxon>
        <taxon>Gambusia</taxon>
    </lineage>
</organism>
<dbReference type="GO" id="GO:0005576">
    <property type="term" value="C:extracellular region"/>
    <property type="evidence" value="ECO:0007669"/>
    <property type="project" value="UniProtKB-SubCell"/>
</dbReference>
<dbReference type="Gene3D" id="2.10.90.10">
    <property type="entry name" value="Cystine-knot cytokines"/>
    <property type="match status" value="1"/>
</dbReference>
<dbReference type="Proteomes" id="UP000250572">
    <property type="component" value="Unassembled WGS sequence"/>
</dbReference>
<dbReference type="InterPro" id="IPR029034">
    <property type="entry name" value="Cystine-knot_cytokine"/>
</dbReference>
<evidence type="ECO:0000256" key="1">
    <source>
        <dbReference type="ARBA" id="ARBA00004613"/>
    </source>
</evidence>
<name>A0A315V9J5_GAMAF</name>
<evidence type="ECO:0000313" key="6">
    <source>
        <dbReference type="EMBL" id="PWA20072.1"/>
    </source>
</evidence>
<gene>
    <name evidence="6" type="ORF">CCH79_00020855</name>
</gene>
<dbReference type="InterPro" id="IPR010345">
    <property type="entry name" value="IL-17_fam"/>
</dbReference>
<dbReference type="STRING" id="33528.ENSGAFP00000025276"/>
<protein>
    <recommendedName>
        <fullName evidence="8">Interleukin-17A/F-1</fullName>
    </recommendedName>
</protein>
<reference evidence="6 7" key="1">
    <citation type="journal article" date="2018" name="G3 (Bethesda)">
        <title>A High-Quality Reference Genome for the Invasive Mosquitofish Gambusia affinis Using a Chicago Library.</title>
        <authorList>
            <person name="Hoffberg S.L."/>
            <person name="Troendle N.J."/>
            <person name="Glenn T.C."/>
            <person name="Mahmud O."/>
            <person name="Louha S."/>
            <person name="Chalopin D."/>
            <person name="Bennetzen J.L."/>
            <person name="Mauricio R."/>
        </authorList>
    </citation>
    <scope>NUCLEOTIDE SEQUENCE [LARGE SCALE GENOMIC DNA]</scope>
    <source>
        <strain evidence="6">NE01/NJP1002.9</strain>
        <tissue evidence="6">Muscle</tissue>
    </source>
</reference>
<accession>A0A315V9J5</accession>
<evidence type="ECO:0000256" key="3">
    <source>
        <dbReference type="ARBA" id="ARBA00022525"/>
    </source>
</evidence>
<sequence length="150" mass="16352">MNTINTVQILVLVQVLVLVQLTLLCAPQVLCSALWVICSQPACDSMLVLSSDVSPAEGNGNVHQRSLSPWSWRSSTVKNRIPSTIWEASCGTEFCSGPKPGQEEEHDWNSVPIPQNILVLTRMEGSRCYNASYLSVAVGCTCVRASTEQN</sequence>
<comment type="similarity">
    <text evidence="2">Belongs to the IL-17 family.</text>
</comment>
<keyword evidence="7" id="KW-1185">Reference proteome</keyword>
<evidence type="ECO:0000256" key="4">
    <source>
        <dbReference type="ARBA" id="ARBA00022729"/>
    </source>
</evidence>
<dbReference type="SUPFAM" id="SSF57501">
    <property type="entry name" value="Cystine-knot cytokines"/>
    <property type="match status" value="1"/>
</dbReference>
<evidence type="ECO:0000256" key="5">
    <source>
        <dbReference type="SAM" id="SignalP"/>
    </source>
</evidence>
<feature type="signal peptide" evidence="5">
    <location>
        <begin position="1"/>
        <end position="33"/>
    </location>
</feature>
<dbReference type="AlphaFoldDB" id="A0A315V9J5"/>
<dbReference type="EMBL" id="NHOQ01002006">
    <property type="protein sequence ID" value="PWA20072.1"/>
    <property type="molecule type" value="Genomic_DNA"/>
</dbReference>
<evidence type="ECO:0000256" key="2">
    <source>
        <dbReference type="ARBA" id="ARBA00007236"/>
    </source>
</evidence>
<evidence type="ECO:0008006" key="8">
    <source>
        <dbReference type="Google" id="ProtNLM"/>
    </source>
</evidence>
<dbReference type="GO" id="GO:0005125">
    <property type="term" value="F:cytokine activity"/>
    <property type="evidence" value="ECO:0007669"/>
    <property type="project" value="InterPro"/>
</dbReference>
<dbReference type="Pfam" id="PF06083">
    <property type="entry name" value="IL17"/>
    <property type="match status" value="1"/>
</dbReference>
<keyword evidence="3" id="KW-0964">Secreted</keyword>
<evidence type="ECO:0000313" key="7">
    <source>
        <dbReference type="Proteomes" id="UP000250572"/>
    </source>
</evidence>